<dbReference type="Gene3D" id="1.10.357.10">
    <property type="entry name" value="Tetracycline Repressor, domain 2"/>
    <property type="match status" value="1"/>
</dbReference>
<keyword evidence="1" id="KW-0238">DNA-binding</keyword>
<dbReference type="Pfam" id="PF14278">
    <property type="entry name" value="TetR_C_8"/>
    <property type="match status" value="1"/>
</dbReference>
<dbReference type="PANTHER" id="PTHR43479">
    <property type="entry name" value="ACREF/ENVCD OPERON REPRESSOR-RELATED"/>
    <property type="match status" value="1"/>
</dbReference>
<dbReference type="AlphaFoldDB" id="A0A6G9Q2R2"/>
<keyword evidence="2" id="KW-0808">Transferase</keyword>
<sequence length="196" mass="23447">MISQTKLKIANATKHLVVSQPFDHISVTSIMEAAQLRRQTFYDYFHDKYDVLDWIYTVEINEAVKYCNTYRYWPQTLLKMMTYFEENREFYQKVIEIDEQNAPEKVITNHIRQMVGNIFIDLSKKEQLPINTDYCSFLQELLSRTLLSELKRFLRPDSHLNLHDEVANLRDYLDDGINGLLLRTRRIDSYRHSQSL</sequence>
<dbReference type="RefSeq" id="WP_003551846.1">
    <property type="nucleotide sequence ID" value="NZ_CABKOL010000106.1"/>
</dbReference>
<dbReference type="GO" id="GO:0003677">
    <property type="term" value="F:DNA binding"/>
    <property type="evidence" value="ECO:0007669"/>
    <property type="project" value="UniProtKB-UniRule"/>
</dbReference>
<dbReference type="EMBL" id="CP047121">
    <property type="protein sequence ID" value="QHB51077.1"/>
    <property type="molecule type" value="Genomic_DNA"/>
</dbReference>
<dbReference type="InterPro" id="IPR012738">
    <property type="entry name" value="Tscrpt_reg_DhaS"/>
</dbReference>
<dbReference type="NCBIfam" id="TIGR02366">
    <property type="entry name" value="DHAK_reg"/>
    <property type="match status" value="1"/>
</dbReference>
<dbReference type="InterPro" id="IPR050624">
    <property type="entry name" value="HTH-type_Tx_Regulator"/>
</dbReference>
<organism evidence="2 3">
    <name type="scientific">Lentilactobacillus hilgardii</name>
    <name type="common">Lactobacillus hilgardii</name>
    <dbReference type="NCBI Taxonomy" id="1588"/>
    <lineage>
        <taxon>Bacteria</taxon>
        <taxon>Bacillati</taxon>
        <taxon>Bacillota</taxon>
        <taxon>Bacilli</taxon>
        <taxon>Lactobacillales</taxon>
        <taxon>Lactobacillaceae</taxon>
        <taxon>Lentilactobacillus</taxon>
    </lineage>
</organism>
<dbReference type="SUPFAM" id="SSF46689">
    <property type="entry name" value="Homeodomain-like"/>
    <property type="match status" value="1"/>
</dbReference>
<proteinExistence type="predicted"/>
<dbReference type="SMR" id="A0A6G9Q2R2"/>
<dbReference type="InterPro" id="IPR039532">
    <property type="entry name" value="TetR_C_Firmicutes"/>
</dbReference>
<dbReference type="GO" id="GO:0016301">
    <property type="term" value="F:kinase activity"/>
    <property type="evidence" value="ECO:0007669"/>
    <property type="project" value="UniProtKB-KW"/>
</dbReference>
<dbReference type="InterPro" id="IPR009057">
    <property type="entry name" value="Homeodomain-like_sf"/>
</dbReference>
<dbReference type="Proteomes" id="UP000465035">
    <property type="component" value="Chromosome"/>
</dbReference>
<dbReference type="PANTHER" id="PTHR43479:SF7">
    <property type="entry name" value="TETR-FAMILY TRANSCRIPTIONAL REGULATOR"/>
    <property type="match status" value="1"/>
</dbReference>
<dbReference type="PROSITE" id="PS50977">
    <property type="entry name" value="HTH_TETR_2"/>
    <property type="match status" value="1"/>
</dbReference>
<evidence type="ECO:0000256" key="1">
    <source>
        <dbReference type="ARBA" id="ARBA00023125"/>
    </source>
</evidence>
<evidence type="ECO:0000313" key="2">
    <source>
        <dbReference type="EMBL" id="QHB51077.1"/>
    </source>
</evidence>
<protein>
    <submittedName>
        <fullName evidence="2">Dihydroxyacetone kinase transcriptional activator DhaS</fullName>
    </submittedName>
</protein>
<name>A0A6G9Q2R2_LENHI</name>
<dbReference type="InterPro" id="IPR001647">
    <property type="entry name" value="HTH_TetR"/>
</dbReference>
<evidence type="ECO:0000313" key="3">
    <source>
        <dbReference type="Proteomes" id="UP000465035"/>
    </source>
</evidence>
<dbReference type="GeneID" id="69057124"/>
<reference evidence="2 3" key="1">
    <citation type="submission" date="2019-12" db="EMBL/GenBank/DDBJ databases">
        <title>Lactobacillus hilgardii FLUB.</title>
        <authorList>
            <person name="Gustaw K."/>
        </authorList>
    </citation>
    <scope>NUCLEOTIDE SEQUENCE [LARGE SCALE GENOMIC DNA]</scope>
    <source>
        <strain evidence="2 3">FLUB</strain>
    </source>
</reference>
<keyword evidence="2" id="KW-0418">Kinase</keyword>
<gene>
    <name evidence="2" type="primary">dhaS</name>
    <name evidence="2" type="ORF">GQR93_01980</name>
</gene>
<accession>A0A6G9Q2R2</accession>